<organism evidence="1 2">
    <name type="scientific">Furculomyces boomerangus</name>
    <dbReference type="NCBI Taxonomy" id="61424"/>
    <lineage>
        <taxon>Eukaryota</taxon>
        <taxon>Fungi</taxon>
        <taxon>Fungi incertae sedis</taxon>
        <taxon>Zoopagomycota</taxon>
        <taxon>Kickxellomycotina</taxon>
        <taxon>Harpellomycetes</taxon>
        <taxon>Harpellales</taxon>
        <taxon>Harpellaceae</taxon>
        <taxon>Furculomyces</taxon>
    </lineage>
</organism>
<gene>
    <name evidence="1" type="ORF">BB559_002653</name>
</gene>
<proteinExistence type="predicted"/>
<protein>
    <submittedName>
        <fullName evidence="1">Uncharacterized protein</fullName>
    </submittedName>
</protein>
<accession>A0A2T9YTL3</accession>
<evidence type="ECO:0000313" key="1">
    <source>
        <dbReference type="EMBL" id="PVU95685.1"/>
    </source>
</evidence>
<name>A0A2T9YTL3_9FUNG</name>
<reference evidence="1 2" key="1">
    <citation type="journal article" date="2018" name="MBio">
        <title>Comparative Genomics Reveals the Core Gene Toolbox for the Fungus-Insect Symbiosis.</title>
        <authorList>
            <person name="Wang Y."/>
            <person name="Stata M."/>
            <person name="Wang W."/>
            <person name="Stajich J.E."/>
            <person name="White M.M."/>
            <person name="Moncalvo J.M."/>
        </authorList>
    </citation>
    <scope>NUCLEOTIDE SEQUENCE [LARGE SCALE GENOMIC DNA]</scope>
    <source>
        <strain evidence="1 2">AUS-77-4</strain>
    </source>
</reference>
<keyword evidence="2" id="KW-1185">Reference proteome</keyword>
<dbReference type="Proteomes" id="UP000245699">
    <property type="component" value="Unassembled WGS sequence"/>
</dbReference>
<sequence length="511" mass="58804">MDSIINFEGGKWICSLNQNLNFENFSVEQVEIQDFLFRTFGINVDAEYQAYCNEFRGNIMALPYKSLESLVLVLLEENRVEDALDLMTRINISEVGISRDVLVLLLKNFSVENWKNNDVDNGFIDKNLISIKKSNKKKLGIPKILFYLKQIQQKNMIYEKSNLLETLLSIIGDSEGNTNLGYKTKLIEYSSIWEYMLDLTSCDKKVLDGVEPEDLDYLVNARIGLLDLLVFWIEIEIASNIKKQNNGKSLLQTLFPSKGQFFSTVIRINDPIKVIQKIFEMHPNCNTKKLHSIAHRILYLLCVLSHQRIVDFNTLVSAIYDSIKKRNKVVFLQGVLSNTLLIRIVNMDFFGNYTIGGSRNHKELQVTAASPVTLEKLIFIANNIKVAKIDNNYAENAYEMISKLCFLIGSYFKSKLGYKHIKEISRDIVKVYHLEKQNVSKTNERNSKEIYIDKIGQDVNKMKESTKQNMDDDLGCDQVSELLISLFDAKERVMNEISKLESKKKKNTITV</sequence>
<evidence type="ECO:0000313" key="2">
    <source>
        <dbReference type="Proteomes" id="UP000245699"/>
    </source>
</evidence>
<dbReference type="EMBL" id="MBFT01000175">
    <property type="protein sequence ID" value="PVU95685.1"/>
    <property type="molecule type" value="Genomic_DNA"/>
</dbReference>
<dbReference type="AlphaFoldDB" id="A0A2T9YTL3"/>
<comment type="caution">
    <text evidence="1">The sequence shown here is derived from an EMBL/GenBank/DDBJ whole genome shotgun (WGS) entry which is preliminary data.</text>
</comment>